<feature type="transmembrane region" description="Helical" evidence="1">
    <location>
        <begin position="21"/>
        <end position="38"/>
    </location>
</feature>
<keyword evidence="1" id="KW-1133">Transmembrane helix</keyword>
<accession>X1Q9P9</accession>
<keyword evidence="1" id="KW-0812">Transmembrane</keyword>
<name>X1Q9P9_9ZZZZ</name>
<reference evidence="2" key="1">
    <citation type="journal article" date="2014" name="Front. Microbiol.">
        <title>High frequency of phylogenetically diverse reductive dehalogenase-homologous genes in deep subseafloor sedimentary metagenomes.</title>
        <authorList>
            <person name="Kawai M."/>
            <person name="Futagami T."/>
            <person name="Toyoda A."/>
            <person name="Takaki Y."/>
            <person name="Nishi S."/>
            <person name="Hori S."/>
            <person name="Arai W."/>
            <person name="Tsubouchi T."/>
            <person name="Morono Y."/>
            <person name="Uchiyama I."/>
            <person name="Ito T."/>
            <person name="Fujiyama A."/>
            <person name="Inagaki F."/>
            <person name="Takami H."/>
        </authorList>
    </citation>
    <scope>NUCLEOTIDE SEQUENCE</scope>
    <source>
        <strain evidence="2">Expedition CK06-06</strain>
    </source>
</reference>
<comment type="caution">
    <text evidence="2">The sequence shown here is derived from an EMBL/GenBank/DDBJ whole genome shotgun (WGS) entry which is preliminary data.</text>
</comment>
<feature type="transmembrane region" description="Helical" evidence="1">
    <location>
        <begin position="44"/>
        <end position="61"/>
    </location>
</feature>
<protein>
    <submittedName>
        <fullName evidence="2">Uncharacterized protein</fullName>
    </submittedName>
</protein>
<dbReference type="AlphaFoldDB" id="X1Q9P9"/>
<evidence type="ECO:0000256" key="1">
    <source>
        <dbReference type="SAM" id="Phobius"/>
    </source>
</evidence>
<organism evidence="2">
    <name type="scientific">marine sediment metagenome</name>
    <dbReference type="NCBI Taxonomy" id="412755"/>
    <lineage>
        <taxon>unclassified sequences</taxon>
        <taxon>metagenomes</taxon>
        <taxon>ecological metagenomes</taxon>
    </lineage>
</organism>
<gene>
    <name evidence="2" type="ORF">S06H3_52728</name>
</gene>
<keyword evidence="1" id="KW-0472">Membrane</keyword>
<evidence type="ECO:0000313" key="2">
    <source>
        <dbReference type="EMBL" id="GAI51526.1"/>
    </source>
</evidence>
<sequence length="73" mass="8334">MITNKDKEPLSQGVVNIVRSFTRPILAIFGLVSWVMMHINGIEIPEIFTLLVWGMVLWYFGERGILKMIGKGQ</sequence>
<proteinExistence type="predicted"/>
<dbReference type="EMBL" id="BARV01033559">
    <property type="protein sequence ID" value="GAI51526.1"/>
    <property type="molecule type" value="Genomic_DNA"/>
</dbReference>